<dbReference type="CDD" id="cd04301">
    <property type="entry name" value="NAT_SF"/>
    <property type="match status" value="1"/>
</dbReference>
<dbReference type="InterPro" id="IPR013653">
    <property type="entry name" value="GCN5-like_dom"/>
</dbReference>
<feature type="domain" description="N-acetyltransferase" evidence="3">
    <location>
        <begin position="87"/>
        <end position="228"/>
    </location>
</feature>
<dbReference type="EC" id="2.3.1.-" evidence="4"/>
<evidence type="ECO:0000256" key="1">
    <source>
        <dbReference type="ARBA" id="ARBA00022679"/>
    </source>
</evidence>
<keyword evidence="5" id="KW-1185">Reference proteome</keyword>
<organism evidence="4 5">
    <name type="scientific">Caulobacter segnis</name>
    <dbReference type="NCBI Taxonomy" id="88688"/>
    <lineage>
        <taxon>Bacteria</taxon>
        <taxon>Pseudomonadati</taxon>
        <taxon>Pseudomonadota</taxon>
        <taxon>Alphaproteobacteria</taxon>
        <taxon>Caulobacterales</taxon>
        <taxon>Caulobacteraceae</taxon>
        <taxon>Caulobacter</taxon>
    </lineage>
</organism>
<accession>A0ABY4ZR79</accession>
<keyword evidence="2 4" id="KW-0012">Acyltransferase</keyword>
<dbReference type="InterPro" id="IPR016181">
    <property type="entry name" value="Acyl_CoA_acyltransferase"/>
</dbReference>
<dbReference type="Pfam" id="PF08445">
    <property type="entry name" value="FR47"/>
    <property type="match status" value="1"/>
</dbReference>
<evidence type="ECO:0000256" key="2">
    <source>
        <dbReference type="ARBA" id="ARBA00023315"/>
    </source>
</evidence>
<evidence type="ECO:0000313" key="5">
    <source>
        <dbReference type="Proteomes" id="UP001057520"/>
    </source>
</evidence>
<dbReference type="EMBL" id="CP096040">
    <property type="protein sequence ID" value="USQ94724.1"/>
    <property type="molecule type" value="Genomic_DNA"/>
</dbReference>
<dbReference type="InterPro" id="IPR050680">
    <property type="entry name" value="YpeA/RimI_acetyltransf"/>
</dbReference>
<gene>
    <name evidence="4" type="ORF">MZV50_19430</name>
</gene>
<sequence length="228" mass="24158">MSAHILDRPVFATLGGRQGHLALRHGGAVRMDPAYGLFAATVDQNPESLAALGELVSDKGTVGLVETFTPPPPPGTEILSSALCLQMVAETVAPAWDVGFDMLVLDDADAAEMLALASLTKPGPFFARTHQLGAFIGVRVDGQLVAMAGERMRPDGYTEASGVCVHPDHRGKGYAARLLREVTAKILARGEKAFLHSYADNATAIGLYESLGYRGRAEVRFTILGAVE</sequence>
<proteinExistence type="predicted"/>
<evidence type="ECO:0000313" key="4">
    <source>
        <dbReference type="EMBL" id="USQ94724.1"/>
    </source>
</evidence>
<dbReference type="Proteomes" id="UP001057520">
    <property type="component" value="Chromosome"/>
</dbReference>
<dbReference type="GO" id="GO:0016746">
    <property type="term" value="F:acyltransferase activity"/>
    <property type="evidence" value="ECO:0007669"/>
    <property type="project" value="UniProtKB-KW"/>
</dbReference>
<keyword evidence="1 4" id="KW-0808">Transferase</keyword>
<dbReference type="Gene3D" id="3.40.630.30">
    <property type="match status" value="1"/>
</dbReference>
<name>A0ABY4ZR79_9CAUL</name>
<dbReference type="PROSITE" id="PS51186">
    <property type="entry name" value="GNAT"/>
    <property type="match status" value="1"/>
</dbReference>
<dbReference type="PANTHER" id="PTHR43420">
    <property type="entry name" value="ACETYLTRANSFERASE"/>
    <property type="match status" value="1"/>
</dbReference>
<dbReference type="PANTHER" id="PTHR43420:SF3">
    <property type="entry name" value="N-ACETYLTRANSFERASE DOMAIN-CONTAINING PROTEIN"/>
    <property type="match status" value="1"/>
</dbReference>
<dbReference type="SUPFAM" id="SSF55729">
    <property type="entry name" value="Acyl-CoA N-acyltransferases (Nat)"/>
    <property type="match status" value="1"/>
</dbReference>
<dbReference type="InterPro" id="IPR000182">
    <property type="entry name" value="GNAT_dom"/>
</dbReference>
<protein>
    <submittedName>
        <fullName evidence="4">GNAT family N-acetyltransferase</fullName>
        <ecNumber evidence="4">2.3.1.-</ecNumber>
    </submittedName>
</protein>
<reference evidence="4 5" key="1">
    <citation type="submission" date="2022-04" db="EMBL/GenBank/DDBJ databases">
        <title>Genome sequence of soybean root-associated Caulobacter segnis RL271.</title>
        <authorList>
            <person name="Longley R."/>
            <person name="Bonito G."/>
            <person name="Trigodet F."/>
            <person name="Crosson S."/>
            <person name="Fiebig A."/>
        </authorList>
    </citation>
    <scope>NUCLEOTIDE SEQUENCE [LARGE SCALE GENOMIC DNA]</scope>
    <source>
        <strain evidence="4 5">RL271</strain>
    </source>
</reference>
<evidence type="ECO:0000259" key="3">
    <source>
        <dbReference type="PROSITE" id="PS51186"/>
    </source>
</evidence>